<dbReference type="CDD" id="cd06222">
    <property type="entry name" value="RNase_H_like"/>
    <property type="match status" value="1"/>
</dbReference>
<proteinExistence type="predicted"/>
<dbReference type="SUPFAM" id="SSF53098">
    <property type="entry name" value="Ribonuclease H-like"/>
    <property type="match status" value="1"/>
</dbReference>
<feature type="domain" description="Reverse transcriptase zinc-binding" evidence="2">
    <location>
        <begin position="15"/>
        <end position="111"/>
    </location>
</feature>
<organism evidence="3 4">
    <name type="scientific">Linum trigynum</name>
    <dbReference type="NCBI Taxonomy" id="586398"/>
    <lineage>
        <taxon>Eukaryota</taxon>
        <taxon>Viridiplantae</taxon>
        <taxon>Streptophyta</taxon>
        <taxon>Embryophyta</taxon>
        <taxon>Tracheophyta</taxon>
        <taxon>Spermatophyta</taxon>
        <taxon>Magnoliopsida</taxon>
        <taxon>eudicotyledons</taxon>
        <taxon>Gunneridae</taxon>
        <taxon>Pentapetalae</taxon>
        <taxon>rosids</taxon>
        <taxon>fabids</taxon>
        <taxon>Malpighiales</taxon>
        <taxon>Linaceae</taxon>
        <taxon>Linum</taxon>
    </lineage>
</organism>
<dbReference type="EMBL" id="OZ034814">
    <property type="protein sequence ID" value="CAL1361259.1"/>
    <property type="molecule type" value="Genomic_DNA"/>
</dbReference>
<keyword evidence="4" id="KW-1185">Reference proteome</keyword>
<dbReference type="Pfam" id="PF13456">
    <property type="entry name" value="RVT_3"/>
    <property type="match status" value="1"/>
</dbReference>
<accession>A0AAV2CYU2</accession>
<dbReference type="Proteomes" id="UP001497516">
    <property type="component" value="Chromosome 10"/>
</dbReference>
<dbReference type="AlphaFoldDB" id="A0AAV2CYU2"/>
<gene>
    <name evidence="3" type="ORF">LTRI10_LOCUS8643</name>
</gene>
<dbReference type="InterPro" id="IPR052929">
    <property type="entry name" value="RNase_H-like_EbsB-rel"/>
</dbReference>
<evidence type="ECO:0000259" key="2">
    <source>
        <dbReference type="Pfam" id="PF13966"/>
    </source>
</evidence>
<reference evidence="3 4" key="1">
    <citation type="submission" date="2024-04" db="EMBL/GenBank/DDBJ databases">
        <authorList>
            <person name="Fracassetti M."/>
        </authorList>
    </citation>
    <scope>NUCLEOTIDE SEQUENCE [LARGE SCALE GENOMIC DNA]</scope>
</reference>
<dbReference type="Pfam" id="PF13966">
    <property type="entry name" value="zf-RVT"/>
    <property type="match status" value="1"/>
</dbReference>
<dbReference type="InterPro" id="IPR026960">
    <property type="entry name" value="RVT-Znf"/>
</dbReference>
<dbReference type="GO" id="GO:0004523">
    <property type="term" value="F:RNA-DNA hybrid ribonuclease activity"/>
    <property type="evidence" value="ECO:0007669"/>
    <property type="project" value="InterPro"/>
</dbReference>
<dbReference type="InterPro" id="IPR002156">
    <property type="entry name" value="RNaseH_domain"/>
</dbReference>
<sequence length="357" mass="40831">MEDRLVWHMTGDGVFSVKSAYHLAVSLDQQAGGWRPTVSWMDRASWKRVWNLGIPPKLKVFLWQVLHRFLPTTEALIGRRVAVHPRCPVCWDAPETMEHLFFDCRVARAMWDYAGLEHVGQGLPRHTFPIFLNRLLAIIKDPSQIMAVVAVLWRIWKSRNWVVFEGKQFGFPALLRQYHQQLGEWVSLPREGMGCNPVDCIPRVPHAPQGTIVCRWDGAVRYGSHSARGVVLLGPDREVDGAIGVYLPEVDDPKLVELLVFREAILWCRNRGLRQVQFEGDAKVVIDRLNSAQGSDSTAGAIFREVLLYLAENEGFRVRFVGRRSNRVAHMVARKALSLYPTASRSFDFVAWLRHMM</sequence>
<evidence type="ECO:0000259" key="1">
    <source>
        <dbReference type="Pfam" id="PF13456"/>
    </source>
</evidence>
<evidence type="ECO:0000313" key="3">
    <source>
        <dbReference type="EMBL" id="CAL1361259.1"/>
    </source>
</evidence>
<dbReference type="InterPro" id="IPR012337">
    <property type="entry name" value="RNaseH-like_sf"/>
</dbReference>
<dbReference type="PANTHER" id="PTHR47074:SF11">
    <property type="entry name" value="REVERSE TRANSCRIPTASE-LIKE PROTEIN"/>
    <property type="match status" value="1"/>
</dbReference>
<dbReference type="GO" id="GO:0003676">
    <property type="term" value="F:nucleic acid binding"/>
    <property type="evidence" value="ECO:0007669"/>
    <property type="project" value="InterPro"/>
</dbReference>
<name>A0AAV2CYU2_9ROSI</name>
<protein>
    <recommendedName>
        <fullName evidence="5">Reverse transcriptase zinc-binding domain-containing protein</fullName>
    </recommendedName>
</protein>
<feature type="domain" description="RNase H type-1" evidence="1">
    <location>
        <begin position="217"/>
        <end position="336"/>
    </location>
</feature>
<dbReference type="InterPro" id="IPR044730">
    <property type="entry name" value="RNase_H-like_dom_plant"/>
</dbReference>
<dbReference type="Gene3D" id="3.30.420.10">
    <property type="entry name" value="Ribonuclease H-like superfamily/Ribonuclease H"/>
    <property type="match status" value="1"/>
</dbReference>
<dbReference type="PANTHER" id="PTHR47074">
    <property type="entry name" value="BNAC02G40300D PROTEIN"/>
    <property type="match status" value="1"/>
</dbReference>
<evidence type="ECO:0000313" key="4">
    <source>
        <dbReference type="Proteomes" id="UP001497516"/>
    </source>
</evidence>
<evidence type="ECO:0008006" key="5">
    <source>
        <dbReference type="Google" id="ProtNLM"/>
    </source>
</evidence>
<dbReference type="InterPro" id="IPR036397">
    <property type="entry name" value="RNaseH_sf"/>
</dbReference>